<evidence type="ECO:0008006" key="3">
    <source>
        <dbReference type="Google" id="ProtNLM"/>
    </source>
</evidence>
<keyword evidence="2" id="KW-1185">Reference proteome</keyword>
<accession>A0ABQ3GQA4</accession>
<reference evidence="2" key="1">
    <citation type="journal article" date="2019" name="Int. J. Syst. Evol. Microbiol.">
        <title>The Global Catalogue of Microorganisms (GCM) 10K type strain sequencing project: providing services to taxonomists for standard genome sequencing and annotation.</title>
        <authorList>
            <consortium name="The Broad Institute Genomics Platform"/>
            <consortium name="The Broad Institute Genome Sequencing Center for Infectious Disease"/>
            <person name="Wu L."/>
            <person name="Ma J."/>
        </authorList>
    </citation>
    <scope>NUCLEOTIDE SEQUENCE [LARGE SCALE GENOMIC DNA]</scope>
    <source>
        <strain evidence="2">KCTC 42280</strain>
    </source>
</reference>
<dbReference type="InterPro" id="IPR011032">
    <property type="entry name" value="GroES-like_sf"/>
</dbReference>
<dbReference type="Proteomes" id="UP000610203">
    <property type="component" value="Unassembled WGS sequence"/>
</dbReference>
<evidence type="ECO:0000313" key="2">
    <source>
        <dbReference type="Proteomes" id="UP000610203"/>
    </source>
</evidence>
<dbReference type="SUPFAM" id="SSF50129">
    <property type="entry name" value="GroES-like"/>
    <property type="match status" value="1"/>
</dbReference>
<dbReference type="RefSeq" id="WP_189581975.1">
    <property type="nucleotide sequence ID" value="NZ_BMZR01000001.1"/>
</dbReference>
<name>A0ABQ3GQA4_9GAMM</name>
<gene>
    <name evidence="1" type="ORF">GCM10016272_08040</name>
</gene>
<sequence length="366" mass="41492">MTEFQTNKANLTQARLQETPIHTLGDGEVRVKVDRFAFTANNITYAVMGDQLRYWQFFPPNGNEPEKWGIIPVWGFADVVESNSNALPVGERLFGYFPPASELVITPKRVTQTSLLDGSAHRAELPPGYNMYQRVNHEPGYDHANDNQRMLLFVLHLTSFCLHDLLKRNDWFGAEQVVIISASSKTSIGLAYGLTDDKDAPHVIGLTSNRHIDFVNSIDAYDSVLSYDTLEQIDASKPTVIVDMSANTDVLSRLHRHLGDNMRYTSNVGLTHWDEPRHVDGIIQERSQQFFAPSHVQQCMKEWGPEEFNKRSMRYIMNSTEKTNEWLKIQELDGVNGLLEVYKDICEGKIAADEGLVVVMGDNEKD</sequence>
<dbReference type="Pfam" id="PF11017">
    <property type="entry name" value="DUF2855"/>
    <property type="match status" value="1"/>
</dbReference>
<proteinExistence type="predicted"/>
<dbReference type="InterPro" id="IPR021276">
    <property type="entry name" value="DUF2855"/>
</dbReference>
<protein>
    <recommendedName>
        <fullName evidence="3">DUF2855 domain-containing protein</fullName>
    </recommendedName>
</protein>
<dbReference type="EMBL" id="BMZR01000001">
    <property type="protein sequence ID" value="GHD28596.1"/>
    <property type="molecule type" value="Genomic_DNA"/>
</dbReference>
<evidence type="ECO:0000313" key="1">
    <source>
        <dbReference type="EMBL" id="GHD28596.1"/>
    </source>
</evidence>
<organism evidence="1 2">
    <name type="scientific">Psychrobacter glaciei</name>
    <dbReference type="NCBI Taxonomy" id="619771"/>
    <lineage>
        <taxon>Bacteria</taxon>
        <taxon>Pseudomonadati</taxon>
        <taxon>Pseudomonadota</taxon>
        <taxon>Gammaproteobacteria</taxon>
        <taxon>Moraxellales</taxon>
        <taxon>Moraxellaceae</taxon>
        <taxon>Psychrobacter</taxon>
    </lineage>
</organism>
<comment type="caution">
    <text evidence="1">The sequence shown here is derived from an EMBL/GenBank/DDBJ whole genome shotgun (WGS) entry which is preliminary data.</text>
</comment>